<dbReference type="Proteomes" id="UP000054350">
    <property type="component" value="Unassembled WGS sequence"/>
</dbReference>
<dbReference type="AlphaFoldDB" id="A0A0L0SU69"/>
<dbReference type="Gene3D" id="3.20.20.70">
    <property type="entry name" value="Aldolase class I"/>
    <property type="match status" value="2"/>
</dbReference>
<organism evidence="2 3">
    <name type="scientific">Allomyces macrogynus (strain ATCC 38327)</name>
    <name type="common">Allomyces javanicus var. macrogynus</name>
    <dbReference type="NCBI Taxonomy" id="578462"/>
    <lineage>
        <taxon>Eukaryota</taxon>
        <taxon>Fungi</taxon>
        <taxon>Fungi incertae sedis</taxon>
        <taxon>Blastocladiomycota</taxon>
        <taxon>Blastocladiomycetes</taxon>
        <taxon>Blastocladiales</taxon>
        <taxon>Blastocladiaceae</taxon>
        <taxon>Allomyces</taxon>
    </lineage>
</organism>
<sequence>MSRRSRTLSQQPTSTYKMATAIGPARQSVADAFQPTTGTDPPNPVRFELDEAPTDLRRLFGLANEFKEGDDVLGIASHSPAERDAARLQLSLLRVGGIRPARFSDDRELSDYVEEFGLDLQVAARIAGWTLGELREFLVNASEGAIRTVLPGLRSEVIAGVVKLMSNDNLICLRMRRRHLWHDLPNVATLEAVLLDMIQTFQLGDKTKHCVLAHLDEQMAVHAGRHRDDAARRSRSPGPVSSSSSPSPPPAPVTTERSASSAAQSAAQLIESTPGNGLIGVAFQSIGGTSAVNRVFGISVASLRAAAASVPALNFETGQGSAVTNGASDGIDMVKCEARAHSLARALRKLHGLTFDLDICATCHMGITLDDIEFIEETVLAAGPGLLHGPCGSARRFTGTHEMRDFVVHDRGFMNHDGSMTARTGTRLPSAPRTCTARGTRARSPSLSPKERAILVKLQHRGLDLGYGHDGAFPAPAARGPPV</sequence>
<reference evidence="3" key="2">
    <citation type="submission" date="2009-11" db="EMBL/GenBank/DDBJ databases">
        <title>The Genome Sequence of Allomyces macrogynus strain ATCC 38327.</title>
        <authorList>
            <consortium name="The Broad Institute Genome Sequencing Platform"/>
            <person name="Russ C."/>
            <person name="Cuomo C."/>
            <person name="Shea T."/>
            <person name="Young S.K."/>
            <person name="Zeng Q."/>
            <person name="Koehrsen M."/>
            <person name="Haas B."/>
            <person name="Borodovsky M."/>
            <person name="Guigo R."/>
            <person name="Alvarado L."/>
            <person name="Berlin A."/>
            <person name="Borenstein D."/>
            <person name="Chen Z."/>
            <person name="Engels R."/>
            <person name="Freedman E."/>
            <person name="Gellesch M."/>
            <person name="Goldberg J."/>
            <person name="Griggs A."/>
            <person name="Gujja S."/>
            <person name="Heiman D."/>
            <person name="Hepburn T."/>
            <person name="Howarth C."/>
            <person name="Jen D."/>
            <person name="Larson L."/>
            <person name="Lewis B."/>
            <person name="Mehta T."/>
            <person name="Park D."/>
            <person name="Pearson M."/>
            <person name="Roberts A."/>
            <person name="Saif S."/>
            <person name="Shenoy N."/>
            <person name="Sisk P."/>
            <person name="Stolte C."/>
            <person name="Sykes S."/>
            <person name="Walk T."/>
            <person name="White J."/>
            <person name="Yandava C."/>
            <person name="Burger G."/>
            <person name="Gray M.W."/>
            <person name="Holland P.W.H."/>
            <person name="King N."/>
            <person name="Lang F.B.F."/>
            <person name="Roger A.J."/>
            <person name="Ruiz-Trillo I."/>
            <person name="Lander E."/>
            <person name="Nusbaum C."/>
        </authorList>
    </citation>
    <scope>NUCLEOTIDE SEQUENCE [LARGE SCALE GENOMIC DNA]</scope>
    <source>
        <strain evidence="3">ATCC 38327</strain>
    </source>
</reference>
<dbReference type="GO" id="GO:0046336">
    <property type="term" value="P:ethanolamine catabolic process"/>
    <property type="evidence" value="ECO:0007669"/>
    <property type="project" value="TreeGrafter"/>
</dbReference>
<feature type="compositionally biased region" description="Low complexity" evidence="1">
    <location>
        <begin position="236"/>
        <end position="245"/>
    </location>
</feature>
<dbReference type="InterPro" id="IPR013785">
    <property type="entry name" value="Aldolase_TIM"/>
</dbReference>
<dbReference type="GO" id="GO:0008851">
    <property type="term" value="F:ethanolamine ammonia-lyase activity"/>
    <property type="evidence" value="ECO:0007669"/>
    <property type="project" value="InterPro"/>
</dbReference>
<accession>A0A0L0SU69</accession>
<proteinExistence type="predicted"/>
<dbReference type="InterPro" id="IPR010628">
    <property type="entry name" value="EutB"/>
</dbReference>
<evidence type="ECO:0000256" key="1">
    <source>
        <dbReference type="SAM" id="MobiDB-lite"/>
    </source>
</evidence>
<protein>
    <submittedName>
        <fullName evidence="2">Ethanolamine ammonia-lyase</fullName>
    </submittedName>
</protein>
<dbReference type="Pfam" id="PF06751">
    <property type="entry name" value="EutB"/>
    <property type="match status" value="2"/>
</dbReference>
<dbReference type="PANTHER" id="PTHR39329:SF1">
    <property type="entry name" value="ETHANOLAMINE AMMONIA-LYASE LARGE SUBUNIT"/>
    <property type="match status" value="1"/>
</dbReference>
<dbReference type="GO" id="GO:0006520">
    <property type="term" value="P:amino acid metabolic process"/>
    <property type="evidence" value="ECO:0007669"/>
    <property type="project" value="InterPro"/>
</dbReference>
<evidence type="ECO:0000313" key="3">
    <source>
        <dbReference type="Proteomes" id="UP000054350"/>
    </source>
</evidence>
<keyword evidence="2" id="KW-0456">Lyase</keyword>
<name>A0A0L0SU69_ALLM3</name>
<gene>
    <name evidence="2" type="ORF">AMAG_10279</name>
</gene>
<reference evidence="2 3" key="1">
    <citation type="submission" date="2009-11" db="EMBL/GenBank/DDBJ databases">
        <title>Annotation of Allomyces macrogynus ATCC 38327.</title>
        <authorList>
            <consortium name="The Broad Institute Genome Sequencing Platform"/>
            <person name="Russ C."/>
            <person name="Cuomo C."/>
            <person name="Burger G."/>
            <person name="Gray M.W."/>
            <person name="Holland P.W.H."/>
            <person name="King N."/>
            <person name="Lang F.B.F."/>
            <person name="Roger A.J."/>
            <person name="Ruiz-Trillo I."/>
            <person name="Young S.K."/>
            <person name="Zeng Q."/>
            <person name="Gargeya S."/>
            <person name="Fitzgerald M."/>
            <person name="Haas B."/>
            <person name="Abouelleil A."/>
            <person name="Alvarado L."/>
            <person name="Arachchi H.M."/>
            <person name="Berlin A."/>
            <person name="Chapman S.B."/>
            <person name="Gearin G."/>
            <person name="Goldberg J."/>
            <person name="Griggs A."/>
            <person name="Gujja S."/>
            <person name="Hansen M."/>
            <person name="Heiman D."/>
            <person name="Howarth C."/>
            <person name="Larimer J."/>
            <person name="Lui A."/>
            <person name="MacDonald P.J.P."/>
            <person name="McCowen C."/>
            <person name="Montmayeur A."/>
            <person name="Murphy C."/>
            <person name="Neiman D."/>
            <person name="Pearson M."/>
            <person name="Priest M."/>
            <person name="Roberts A."/>
            <person name="Saif S."/>
            <person name="Shea T."/>
            <person name="Sisk P."/>
            <person name="Stolte C."/>
            <person name="Sykes S."/>
            <person name="Wortman J."/>
            <person name="Nusbaum C."/>
            <person name="Birren B."/>
        </authorList>
    </citation>
    <scope>NUCLEOTIDE SEQUENCE [LARGE SCALE GENOMIC DNA]</scope>
    <source>
        <strain evidence="2 3">ATCC 38327</strain>
    </source>
</reference>
<dbReference type="VEuPathDB" id="FungiDB:AMAG_10279"/>
<dbReference type="GO" id="GO:0005829">
    <property type="term" value="C:cytosol"/>
    <property type="evidence" value="ECO:0007669"/>
    <property type="project" value="TreeGrafter"/>
</dbReference>
<dbReference type="OrthoDB" id="5551491at2759"/>
<dbReference type="GO" id="GO:0009350">
    <property type="term" value="C:ethanolamine ammonia-lyase complex"/>
    <property type="evidence" value="ECO:0007669"/>
    <property type="project" value="TreeGrafter"/>
</dbReference>
<dbReference type="Gene3D" id="1.10.220.70">
    <property type="entry name" value="lyase"/>
    <property type="match status" value="1"/>
</dbReference>
<dbReference type="InterPro" id="IPR044939">
    <property type="entry name" value="EutB_dom_2_sf"/>
</dbReference>
<feature type="region of interest" description="Disordered" evidence="1">
    <location>
        <begin position="419"/>
        <end position="446"/>
    </location>
</feature>
<evidence type="ECO:0000313" key="2">
    <source>
        <dbReference type="EMBL" id="KNE66001.1"/>
    </source>
</evidence>
<keyword evidence="3" id="KW-1185">Reference proteome</keyword>
<dbReference type="EMBL" id="GG745349">
    <property type="protein sequence ID" value="KNE66001.1"/>
    <property type="molecule type" value="Genomic_DNA"/>
</dbReference>
<feature type="region of interest" description="Disordered" evidence="1">
    <location>
        <begin position="222"/>
        <end position="263"/>
    </location>
</feature>
<dbReference type="PANTHER" id="PTHR39329">
    <property type="entry name" value="ETHANOLAMINE AMMONIA-LYASE HEAVY CHAIN"/>
    <property type="match status" value="1"/>
</dbReference>